<gene>
    <name evidence="2" type="primary">Hypp5996</name>
    <name evidence="2" type="ORF">BLAG_LOCUS4350</name>
</gene>
<organism evidence="2 3">
    <name type="scientific">Branchiostoma lanceolatum</name>
    <name type="common">Common lancelet</name>
    <name type="synonym">Amphioxus lanceolatum</name>
    <dbReference type="NCBI Taxonomy" id="7740"/>
    <lineage>
        <taxon>Eukaryota</taxon>
        <taxon>Metazoa</taxon>
        <taxon>Chordata</taxon>
        <taxon>Cephalochordata</taxon>
        <taxon>Leptocardii</taxon>
        <taxon>Amphioxiformes</taxon>
        <taxon>Branchiostomatidae</taxon>
        <taxon>Branchiostoma</taxon>
    </lineage>
</organism>
<name>A0A8J9YS73_BRALA</name>
<evidence type="ECO:0000313" key="3">
    <source>
        <dbReference type="Proteomes" id="UP000838412"/>
    </source>
</evidence>
<keyword evidence="3" id="KW-1185">Reference proteome</keyword>
<feature type="region of interest" description="Disordered" evidence="1">
    <location>
        <begin position="73"/>
        <end position="136"/>
    </location>
</feature>
<evidence type="ECO:0000256" key="1">
    <source>
        <dbReference type="SAM" id="MobiDB-lite"/>
    </source>
</evidence>
<protein>
    <submittedName>
        <fullName evidence="2">Hypp5996 protein</fullName>
    </submittedName>
</protein>
<evidence type="ECO:0000313" key="2">
    <source>
        <dbReference type="EMBL" id="CAH1240371.1"/>
    </source>
</evidence>
<dbReference type="Proteomes" id="UP000838412">
    <property type="component" value="Chromosome 11"/>
</dbReference>
<dbReference type="EMBL" id="OV696696">
    <property type="protein sequence ID" value="CAH1240371.1"/>
    <property type="molecule type" value="Genomic_DNA"/>
</dbReference>
<dbReference type="AlphaFoldDB" id="A0A8J9YS73"/>
<sequence>MSQNTAAQSSRNATRNALTSENLLTCPSYHFGTLRRWSAVSPSLLGGKRSARRWPPSLSTVLDDTVPTCDMCTARGRSSGAPRADVTPGQAEDSPLEQNTLSSSLPRAASVNLPRSQPDIRAIRHSPAAQRDLPAN</sequence>
<accession>A0A8J9YS73</accession>
<feature type="compositionally biased region" description="Polar residues" evidence="1">
    <location>
        <begin position="96"/>
        <end position="105"/>
    </location>
</feature>
<reference evidence="2" key="1">
    <citation type="submission" date="2022-01" db="EMBL/GenBank/DDBJ databases">
        <authorList>
            <person name="Braso-Vives M."/>
        </authorList>
    </citation>
    <scope>NUCLEOTIDE SEQUENCE</scope>
</reference>
<proteinExistence type="predicted"/>